<dbReference type="InterPro" id="IPR043502">
    <property type="entry name" value="DNA/RNA_pol_sf"/>
</dbReference>
<name>A0ABS8PL04_9BACT</name>
<gene>
    <name evidence="3" type="ORF">LQ567_03360</name>
</gene>
<accession>A0ABS8PL04</accession>
<evidence type="ECO:0000259" key="2">
    <source>
        <dbReference type="PROSITE" id="PS50878"/>
    </source>
</evidence>
<dbReference type="EMBL" id="JAJNEC010000003">
    <property type="protein sequence ID" value="MCD2421785.1"/>
    <property type="molecule type" value="Genomic_DNA"/>
</dbReference>
<dbReference type="Proteomes" id="UP001199816">
    <property type="component" value="Unassembled WGS sequence"/>
</dbReference>
<dbReference type="RefSeq" id="WP_231002687.1">
    <property type="nucleotide sequence ID" value="NZ_JAJNEC010000003.1"/>
</dbReference>
<protein>
    <submittedName>
        <fullName evidence="3">RNA-directed DNA polymerase</fullName>
    </submittedName>
</protein>
<sequence>MALVSDNLKKNGVKIMTHVGGVPSVGSGVVYETPNYCDYNYVLTAKHIFQEDSLTPFDLNSLSYVEVFYSDTGKLKRLYYVKKAELKKRLITFDSDFAILIINKKDTVNFHQIFVTDIIDDNDRNFFSWGTFAANENEIHLFKFKRNDNEVKRLKLSAPPSCEALPGISGSGIFIKNKHVLYGIICRYPNDNLENDTIDCTRISFEEINIRLISLKLLPLDTQSSKYKKEIQNVVVDIHQAIINGVCLDLELARKRLQTDIADDWFHDPLKYIDLLDQGYLFKQFAKYFNGKKYVATRAEQFYVPKKKLTLRQALILPFIDRIMYMAVVGVLAEKMEKSMIPTVYSARYNKYSDSQLILNGVEQWKKMKYALLEHANAKDTHGNYMYGAVIEIDLLNFYDNINKNLLIEKIKRVCDTENEKLASVLLSEMLQNFSERPLGLPQNSDASSLLASFYLNQVDIFMQNNTCCYFRFMDDIRIFCKDKYEARRILQDFEAELRRCDLSVNSQKTEIKTIIAKTTDKPGEIHREDFDLVFDLRLNKIARLRNANNYAYLNQAFHESVALLGENIQEDLIDADDAAKRLNYALNTIEFLGQRSIQLNSNNFFENILAATKSLYDKPWLTTQVCKVLNLINRDKITEELLIVLKQIITEENYNTYSFQTYQIWLLLAKLKYKSKELIRYATGQVEKNDETNRPVIAAMIIYLCSVEDDYKRVILRKFGQGFTRRYFQNRIALIALRSFEPELIPSKQISASLKDAPEFTNKFGHRDLVYVYGLDETNDDQEENFEQLYSL</sequence>
<feature type="domain" description="Reverse transcriptase" evidence="2">
    <location>
        <begin position="285"/>
        <end position="569"/>
    </location>
</feature>
<keyword evidence="3" id="KW-0695">RNA-directed DNA polymerase</keyword>
<evidence type="ECO:0000313" key="4">
    <source>
        <dbReference type="Proteomes" id="UP001199816"/>
    </source>
</evidence>
<reference evidence="3 4" key="1">
    <citation type="submission" date="2021-11" db="EMBL/GenBank/DDBJ databases">
        <title>Genomic of Niabella pedocola.</title>
        <authorList>
            <person name="Wu T."/>
        </authorList>
    </citation>
    <scope>NUCLEOTIDE SEQUENCE [LARGE SCALE GENOMIC DNA]</scope>
    <source>
        <strain evidence="3 4">JCM 31011</strain>
    </source>
</reference>
<organism evidence="3 4">
    <name type="scientific">Niabella pedocola</name>
    <dbReference type="NCBI Taxonomy" id="1752077"/>
    <lineage>
        <taxon>Bacteria</taxon>
        <taxon>Pseudomonadati</taxon>
        <taxon>Bacteroidota</taxon>
        <taxon>Chitinophagia</taxon>
        <taxon>Chitinophagales</taxon>
        <taxon>Chitinophagaceae</taxon>
        <taxon>Niabella</taxon>
    </lineage>
</organism>
<dbReference type="InterPro" id="IPR051083">
    <property type="entry name" value="GrpII_Intron_Splice-Mob/Def"/>
</dbReference>
<proteinExistence type="inferred from homology"/>
<keyword evidence="3" id="KW-0808">Transferase</keyword>
<dbReference type="SUPFAM" id="SSF56672">
    <property type="entry name" value="DNA/RNA polymerases"/>
    <property type="match status" value="2"/>
</dbReference>
<dbReference type="Pfam" id="PF00078">
    <property type="entry name" value="RVT_1"/>
    <property type="match status" value="1"/>
</dbReference>
<dbReference type="GO" id="GO:0003964">
    <property type="term" value="F:RNA-directed DNA polymerase activity"/>
    <property type="evidence" value="ECO:0007669"/>
    <property type="project" value="UniProtKB-KW"/>
</dbReference>
<dbReference type="PANTHER" id="PTHR34047:SF8">
    <property type="entry name" value="PROTEIN YKFC"/>
    <property type="match status" value="1"/>
</dbReference>
<dbReference type="InterPro" id="IPR000477">
    <property type="entry name" value="RT_dom"/>
</dbReference>
<dbReference type="PANTHER" id="PTHR34047">
    <property type="entry name" value="NUCLEAR INTRON MATURASE 1, MITOCHONDRIAL-RELATED"/>
    <property type="match status" value="1"/>
</dbReference>
<comment type="caution">
    <text evidence="3">The sequence shown here is derived from an EMBL/GenBank/DDBJ whole genome shotgun (WGS) entry which is preliminary data.</text>
</comment>
<keyword evidence="4" id="KW-1185">Reference proteome</keyword>
<dbReference type="CDD" id="cd01646">
    <property type="entry name" value="RT_Bac_retron_I"/>
    <property type="match status" value="1"/>
</dbReference>
<dbReference type="SUPFAM" id="SSF50494">
    <property type="entry name" value="Trypsin-like serine proteases"/>
    <property type="match status" value="1"/>
</dbReference>
<keyword evidence="3" id="KW-0548">Nucleotidyltransferase</keyword>
<evidence type="ECO:0000256" key="1">
    <source>
        <dbReference type="ARBA" id="ARBA00034120"/>
    </source>
</evidence>
<comment type="similarity">
    <text evidence="1">Belongs to the bacterial reverse transcriptase family.</text>
</comment>
<evidence type="ECO:0000313" key="3">
    <source>
        <dbReference type="EMBL" id="MCD2421785.1"/>
    </source>
</evidence>
<dbReference type="PROSITE" id="PS50878">
    <property type="entry name" value="RT_POL"/>
    <property type="match status" value="1"/>
</dbReference>
<dbReference type="InterPro" id="IPR009003">
    <property type="entry name" value="Peptidase_S1_PA"/>
</dbReference>